<dbReference type="SUPFAM" id="SSF49695">
    <property type="entry name" value="gamma-Crystallin-like"/>
    <property type="match status" value="1"/>
</dbReference>
<proteinExistence type="predicted"/>
<dbReference type="Gene3D" id="2.60.20.10">
    <property type="entry name" value="Crystallins"/>
    <property type="match status" value="1"/>
</dbReference>
<evidence type="ECO:0000313" key="2">
    <source>
        <dbReference type="EMBL" id="TSP13009.1"/>
    </source>
</evidence>
<sequence>MRVAVLSYARAAMLAAMVLLMGMAGPAGAVPPSFVYRGTATLSPDEVFAHGIPNAGTNDDLYDHVNGGSCSRGDTAFVPTSASETFAYERAMYALITNPAATFYVYRIRAAGNFYSADASLRAAYRATGDQRYLSTANHFQHQEEWLAFHGVQANQVESVVAYRRNAQTLQIEQVESRRNPNYIAANTRGNEAIFVARPPRGNIRVLRPSFRYSHVSACFGCFPQQRSARSVDGASTAQCEFFSVPINDKKVTVIDPIVGDRTQRFVPWTTRNTKRNAATTTGPAACVITPGSPLTVDCSRFRHADKFSVALRAGGSANTWVDTSFSGGDVLTGWARTSGQIPVSNTTRTLGSYGYSTSTVFSGFDKSWWSEVTVMPVYPRLPKNPVPICLYRGNGFQDRLDCVPAGGEWPTMQGAANDATSSIDAPAGQRYQVCEHFEFKGRCSFLIGRADTVDLNRIGMNSTISSIRVCRKPVPNTWRAPPDNRGVIGDIYAYDNPSTGAREYFRLNKTTYGQFYPGWISHAEEWTRLPGYQEC</sequence>
<dbReference type="RefSeq" id="WP_144197304.1">
    <property type="nucleotide sequence ID" value="NZ_VCIZ01000004.1"/>
</dbReference>
<accession>A0ABY3EQ74</accession>
<dbReference type="SUPFAM" id="SSF56399">
    <property type="entry name" value="ADP-ribosylation"/>
    <property type="match status" value="1"/>
</dbReference>
<comment type="caution">
    <text evidence="2">The sequence shown here is derived from an EMBL/GenBank/DDBJ whole genome shotgun (WGS) entry which is preliminary data.</text>
</comment>
<dbReference type="Gene3D" id="3.90.210.10">
    <property type="entry name" value="Heat-Labile Enterotoxin, subunit A"/>
    <property type="match status" value="1"/>
</dbReference>
<dbReference type="EMBL" id="VCIZ01000004">
    <property type="protein sequence ID" value="TSP13009.1"/>
    <property type="molecule type" value="Genomic_DNA"/>
</dbReference>
<protein>
    <submittedName>
        <fullName evidence="2">Uncharacterized protein</fullName>
    </submittedName>
</protein>
<evidence type="ECO:0000313" key="3">
    <source>
        <dbReference type="Proteomes" id="UP000318943"/>
    </source>
</evidence>
<dbReference type="InterPro" id="IPR003898">
    <property type="entry name" value="Borpert_toxA"/>
</dbReference>
<keyword evidence="1" id="KW-0732">Signal</keyword>
<name>A0ABY3EQ74_9BURK</name>
<dbReference type="Proteomes" id="UP000318943">
    <property type="component" value="Unassembled WGS sequence"/>
</dbReference>
<organism evidence="2 3">
    <name type="scientific">Cupriavidus campinensis</name>
    <dbReference type="NCBI Taxonomy" id="151783"/>
    <lineage>
        <taxon>Bacteria</taxon>
        <taxon>Pseudomonadati</taxon>
        <taxon>Pseudomonadota</taxon>
        <taxon>Betaproteobacteria</taxon>
        <taxon>Burkholderiales</taxon>
        <taxon>Burkholderiaceae</taxon>
        <taxon>Cupriavidus</taxon>
    </lineage>
</organism>
<feature type="chain" id="PRO_5046171332" evidence="1">
    <location>
        <begin position="30"/>
        <end position="536"/>
    </location>
</feature>
<dbReference type="Pfam" id="PF02917">
    <property type="entry name" value="Pertussis_S1"/>
    <property type="match status" value="1"/>
</dbReference>
<reference evidence="2 3" key="1">
    <citation type="submission" date="2019-05" db="EMBL/GenBank/DDBJ databases">
        <title>Whole genome sequence analysis of Cupriavidus campinensis S14E4C strain.</title>
        <authorList>
            <person name="Abbaszade G."/>
            <person name="Szabo A."/>
            <person name="Toumi M."/>
            <person name="Toth E."/>
        </authorList>
    </citation>
    <scope>NUCLEOTIDE SEQUENCE [LARGE SCALE GENOMIC DNA]</scope>
    <source>
        <strain evidence="2 3">S14E4C</strain>
    </source>
</reference>
<evidence type="ECO:0000256" key="1">
    <source>
        <dbReference type="SAM" id="SignalP"/>
    </source>
</evidence>
<dbReference type="Gene3D" id="3.30.160.280">
    <property type="match status" value="1"/>
</dbReference>
<gene>
    <name evidence="2" type="ORF">FGG12_08855</name>
</gene>
<dbReference type="InterPro" id="IPR011024">
    <property type="entry name" value="G_crystallin-like"/>
</dbReference>
<feature type="signal peptide" evidence="1">
    <location>
        <begin position="1"/>
        <end position="29"/>
    </location>
</feature>
<keyword evidence="3" id="KW-1185">Reference proteome</keyword>